<evidence type="ECO:0000313" key="2">
    <source>
        <dbReference type="EMBL" id="CUA76343.1"/>
    </source>
</evidence>
<organism evidence="2 3">
    <name type="scientific">Rhizoctonia solani</name>
    <dbReference type="NCBI Taxonomy" id="456999"/>
    <lineage>
        <taxon>Eukaryota</taxon>
        <taxon>Fungi</taxon>
        <taxon>Dikarya</taxon>
        <taxon>Basidiomycota</taxon>
        <taxon>Agaricomycotina</taxon>
        <taxon>Agaricomycetes</taxon>
        <taxon>Cantharellales</taxon>
        <taxon>Ceratobasidiaceae</taxon>
        <taxon>Rhizoctonia</taxon>
    </lineage>
</organism>
<name>A0A0K6GCK7_9AGAM</name>
<evidence type="ECO:0000256" key="1">
    <source>
        <dbReference type="SAM" id="MobiDB-lite"/>
    </source>
</evidence>
<feature type="region of interest" description="Disordered" evidence="1">
    <location>
        <begin position="287"/>
        <end position="319"/>
    </location>
</feature>
<evidence type="ECO:0000313" key="3">
    <source>
        <dbReference type="Proteomes" id="UP000044841"/>
    </source>
</evidence>
<dbReference type="AlphaFoldDB" id="A0A0K6GCK7"/>
<accession>A0A0K6GCK7</accession>
<proteinExistence type="predicted"/>
<dbReference type="EMBL" id="CYGV01001667">
    <property type="protein sequence ID" value="CUA76343.1"/>
    <property type="molecule type" value="Genomic_DNA"/>
</dbReference>
<sequence>MTVSQVLVMILRSKAMALGVKEAVIRAQVYRTANRFSHNHKGNLWNGYLRLVAEQANKDRGTRDKSKINALVMDEVREHYRNLSLDEKKVIAEKHAEYRTANKIGSYVSDKSDQHAALAKINSINSLLQSLHQQHDIHFLFVAVRGTPTSYVKLQITTTAAVDKFWTLSNQSDLHAFSARLEAFCVGGIQDLLNVDKDAGLHIRSQIRALIGKKLVAITGDPNATMSYARFDKDITAKYNIVLEGWPFPKLQNLADVRASNTELQQLYARILSNECGFRKLTPAEIEGRAQSNPSSSNGMHKGRAPRSDKGLKCGPQKATLARRAVSISGAMGLTS</sequence>
<feature type="compositionally biased region" description="Polar residues" evidence="1">
    <location>
        <begin position="290"/>
        <end position="299"/>
    </location>
</feature>
<dbReference type="Proteomes" id="UP000044841">
    <property type="component" value="Unassembled WGS sequence"/>
</dbReference>
<gene>
    <name evidence="2" type="ORF">RSOLAG22IIIB_06224</name>
</gene>
<keyword evidence="3" id="KW-1185">Reference proteome</keyword>
<protein>
    <submittedName>
        <fullName evidence="2">Uncharacterized protein</fullName>
    </submittedName>
</protein>
<reference evidence="2 3" key="1">
    <citation type="submission" date="2015-07" db="EMBL/GenBank/DDBJ databases">
        <authorList>
            <person name="Noorani M."/>
        </authorList>
    </citation>
    <scope>NUCLEOTIDE SEQUENCE [LARGE SCALE GENOMIC DNA]</scope>
    <source>
        <strain evidence="2">BBA 69670</strain>
    </source>
</reference>